<accession>A0ABR4FQS6</accession>
<sequence>MAIKVETTKPIVQAAPAEGSCPAPIKANNKRKADEPLDNPRFNPPTKAKELPTKTPCEADQPAKPAAAAVTSDDTDPAASAPQINFQDTTSEEDAAAIIKLANECNWDEDGIVRFLDVGVGAQDFISPVFTSHEARVVSAEIMGHRTSNGALEAAFAVLRAGALDYWIVIDNPYKEQERRMAHRCMDFYIQKQYEDFVDLLIELLKPTLHEAFKDPPRRISRLFCSVQRQKFPAIPVRKLFEVKRFRLSATSSTTTGSQIYELELNGETLIYKAHRTHESLMLETAALLHCAKLKIRSPRLRGVIGIDTKWGGFLITKI</sequence>
<organism evidence="2 3">
    <name type="scientific">Aspergillus keveii</name>
    <dbReference type="NCBI Taxonomy" id="714993"/>
    <lineage>
        <taxon>Eukaryota</taxon>
        <taxon>Fungi</taxon>
        <taxon>Dikarya</taxon>
        <taxon>Ascomycota</taxon>
        <taxon>Pezizomycotina</taxon>
        <taxon>Eurotiomycetes</taxon>
        <taxon>Eurotiomycetidae</taxon>
        <taxon>Eurotiales</taxon>
        <taxon>Aspergillaceae</taxon>
        <taxon>Aspergillus</taxon>
        <taxon>Aspergillus subgen. Nidulantes</taxon>
    </lineage>
</organism>
<feature type="compositionally biased region" description="Low complexity" evidence="1">
    <location>
        <begin position="59"/>
        <end position="69"/>
    </location>
</feature>
<evidence type="ECO:0000313" key="2">
    <source>
        <dbReference type="EMBL" id="KAL2785610.1"/>
    </source>
</evidence>
<keyword evidence="3" id="KW-1185">Reference proteome</keyword>
<protein>
    <submittedName>
        <fullName evidence="2">Uncharacterized protein</fullName>
    </submittedName>
</protein>
<comment type="caution">
    <text evidence="2">The sequence shown here is derived from an EMBL/GenBank/DDBJ whole genome shotgun (WGS) entry which is preliminary data.</text>
</comment>
<evidence type="ECO:0000313" key="3">
    <source>
        <dbReference type="Proteomes" id="UP001610563"/>
    </source>
</evidence>
<dbReference type="EMBL" id="JBFTWV010000139">
    <property type="protein sequence ID" value="KAL2785610.1"/>
    <property type="molecule type" value="Genomic_DNA"/>
</dbReference>
<reference evidence="2 3" key="1">
    <citation type="submission" date="2024-07" db="EMBL/GenBank/DDBJ databases">
        <title>Section-level genome sequencing and comparative genomics of Aspergillus sections Usti and Cavernicolus.</title>
        <authorList>
            <consortium name="Lawrence Berkeley National Laboratory"/>
            <person name="Nybo J.L."/>
            <person name="Vesth T.C."/>
            <person name="Theobald S."/>
            <person name="Frisvad J.C."/>
            <person name="Larsen T.O."/>
            <person name="Kjaerboelling I."/>
            <person name="Rothschild-Mancinelli K."/>
            <person name="Lyhne E.K."/>
            <person name="Kogle M.E."/>
            <person name="Barry K."/>
            <person name="Clum A."/>
            <person name="Na H."/>
            <person name="Ledsgaard L."/>
            <person name="Lin J."/>
            <person name="Lipzen A."/>
            <person name="Kuo A."/>
            <person name="Riley R."/>
            <person name="Mondo S."/>
            <person name="Labutti K."/>
            <person name="Haridas S."/>
            <person name="Pangalinan J."/>
            <person name="Salamov A.A."/>
            <person name="Simmons B.A."/>
            <person name="Magnuson J.K."/>
            <person name="Chen J."/>
            <person name="Drula E."/>
            <person name="Henrissat B."/>
            <person name="Wiebenga A."/>
            <person name="Lubbers R.J."/>
            <person name="Gomes A.C."/>
            <person name="Makela M.R."/>
            <person name="Stajich J."/>
            <person name="Grigoriev I.V."/>
            <person name="Mortensen U.H."/>
            <person name="De Vries R.P."/>
            <person name="Baker S.E."/>
            <person name="Andersen M.R."/>
        </authorList>
    </citation>
    <scope>NUCLEOTIDE SEQUENCE [LARGE SCALE GENOMIC DNA]</scope>
    <source>
        <strain evidence="2 3">CBS 209.92</strain>
    </source>
</reference>
<feature type="region of interest" description="Disordered" evidence="1">
    <location>
        <begin position="1"/>
        <end position="83"/>
    </location>
</feature>
<gene>
    <name evidence="2" type="ORF">BJX66DRAFT_342912</name>
</gene>
<dbReference type="Proteomes" id="UP001610563">
    <property type="component" value="Unassembled WGS sequence"/>
</dbReference>
<name>A0ABR4FQS6_9EURO</name>
<proteinExistence type="predicted"/>
<evidence type="ECO:0000256" key="1">
    <source>
        <dbReference type="SAM" id="MobiDB-lite"/>
    </source>
</evidence>